<sequence length="487" mass="51790">MNDVVRVVRHGAGETVRRGFARVVPVVVCAALLTACTPSVIDGRATSMLFNPERVGGLPVSEGPSGPRPNAPEPEGTVEYSDDGPMDRLALLAVNDIQEFWAKNYDKYLAGQFEPVDTLASYDSTDPNSPELCGASLYDSPNAAFCFRLNTMIWDRGVFLPVAQEYFGDMGVVGVIAHEYGHALQWMAGIADMDTPGLVREQQADCFAGVYLHWVAAGDSPRFTLSTGDGLNHVLAGVIYIRDRLEGGPSDDPHGSALDRVSAFQLGFTGGADQCAAIDMDEITKRQGDLPEHVTFDSGTSLDSPINDDTLAKLMAVLDTTFQPAEAPTLTTDRSECTGATITEPTSYCPDSNKIFVDMPALQAAGATKNEESDEVLVQGDNSALSIVTSRYALAVQKERGAKIDTPVAALRTACLTGVAQGQMTEEDGADFILSPGDTDEAVAGLLANGLAASDVNGVPAPAGFSRILAYRLGLSSRIDECFERFT</sequence>
<organism evidence="2 3">
    <name type="scientific">Mycolicibacterium gadium</name>
    <name type="common">Mycobacterium gadium</name>
    <dbReference type="NCBI Taxonomy" id="1794"/>
    <lineage>
        <taxon>Bacteria</taxon>
        <taxon>Bacillati</taxon>
        <taxon>Actinomycetota</taxon>
        <taxon>Actinomycetes</taxon>
        <taxon>Mycobacteriales</taxon>
        <taxon>Mycobacteriaceae</taxon>
        <taxon>Mycolicibacterium</taxon>
    </lineage>
</organism>
<accession>A0A7I7WY10</accession>
<evidence type="ECO:0000313" key="3">
    <source>
        <dbReference type="Proteomes" id="UP000466187"/>
    </source>
</evidence>
<name>A0A7I7WY10_MYCGU</name>
<protein>
    <submittedName>
        <fullName evidence="2">Peptidase</fullName>
    </submittedName>
</protein>
<evidence type="ECO:0000313" key="2">
    <source>
        <dbReference type="EMBL" id="BBZ20808.1"/>
    </source>
</evidence>
<feature type="region of interest" description="Disordered" evidence="1">
    <location>
        <begin position="55"/>
        <end position="80"/>
    </location>
</feature>
<dbReference type="SUPFAM" id="SSF55486">
    <property type="entry name" value="Metalloproteases ('zincins'), catalytic domain"/>
    <property type="match status" value="1"/>
</dbReference>
<dbReference type="EMBL" id="AP022608">
    <property type="protein sequence ID" value="BBZ20808.1"/>
    <property type="molecule type" value="Genomic_DNA"/>
</dbReference>
<reference evidence="2 3" key="1">
    <citation type="journal article" date="2019" name="Emerg. Microbes Infect.">
        <title>Comprehensive subspecies identification of 175 nontuberculous mycobacteria species based on 7547 genomic profiles.</title>
        <authorList>
            <person name="Matsumoto Y."/>
            <person name="Kinjo T."/>
            <person name="Motooka D."/>
            <person name="Nabeya D."/>
            <person name="Jung N."/>
            <person name="Uechi K."/>
            <person name="Horii T."/>
            <person name="Iida T."/>
            <person name="Fujita J."/>
            <person name="Nakamura S."/>
        </authorList>
    </citation>
    <scope>NUCLEOTIDE SEQUENCE [LARGE SCALE GENOMIC DNA]</scope>
    <source>
        <strain evidence="2 3">JCM 12688</strain>
    </source>
</reference>
<proteinExistence type="predicted"/>
<evidence type="ECO:0000256" key="1">
    <source>
        <dbReference type="SAM" id="MobiDB-lite"/>
    </source>
</evidence>
<dbReference type="Proteomes" id="UP000466187">
    <property type="component" value="Chromosome"/>
</dbReference>
<dbReference type="AlphaFoldDB" id="A0A7I7WY10"/>
<gene>
    <name evidence="2" type="ORF">MGAD_51430</name>
</gene>
<dbReference type="KEGG" id="mgad:MGAD_51430"/>